<dbReference type="Pfam" id="PF18294">
    <property type="entry name" value="Pept_S41_N"/>
    <property type="match status" value="1"/>
</dbReference>
<dbReference type="CDD" id="cd07561">
    <property type="entry name" value="Peptidase_S41_CPP_like"/>
    <property type="match status" value="1"/>
</dbReference>
<name>A0A3S0ADL2_9FLAO</name>
<dbReference type="GO" id="GO:0007165">
    <property type="term" value="P:signal transduction"/>
    <property type="evidence" value="ECO:0007669"/>
    <property type="project" value="TreeGrafter"/>
</dbReference>
<dbReference type="GO" id="GO:0030288">
    <property type="term" value="C:outer membrane-bounded periplasmic space"/>
    <property type="evidence" value="ECO:0007669"/>
    <property type="project" value="TreeGrafter"/>
</dbReference>
<dbReference type="PROSITE" id="PS51257">
    <property type="entry name" value="PROKAR_LIPOPROTEIN"/>
    <property type="match status" value="1"/>
</dbReference>
<dbReference type="EMBL" id="RQPJ01000008">
    <property type="protein sequence ID" value="RTE53120.1"/>
    <property type="molecule type" value="Genomic_DNA"/>
</dbReference>
<dbReference type="PANTHER" id="PTHR32060">
    <property type="entry name" value="TAIL-SPECIFIC PROTEASE"/>
    <property type="match status" value="1"/>
</dbReference>
<feature type="domain" description="Tail specific protease" evidence="1">
    <location>
        <begin position="227"/>
        <end position="396"/>
    </location>
</feature>
<dbReference type="InterPro" id="IPR029045">
    <property type="entry name" value="ClpP/crotonase-like_dom_sf"/>
</dbReference>
<accession>A0A3S0ADL2</accession>
<dbReference type="SUPFAM" id="SSF52096">
    <property type="entry name" value="ClpP/crotonase"/>
    <property type="match status" value="1"/>
</dbReference>
<dbReference type="GO" id="GO:0008236">
    <property type="term" value="F:serine-type peptidase activity"/>
    <property type="evidence" value="ECO:0007669"/>
    <property type="project" value="InterPro"/>
</dbReference>
<dbReference type="SUPFAM" id="SSF50156">
    <property type="entry name" value="PDZ domain-like"/>
    <property type="match status" value="1"/>
</dbReference>
<keyword evidence="3" id="KW-0645">Protease</keyword>
<dbReference type="Gene3D" id="3.30.750.170">
    <property type="match status" value="1"/>
</dbReference>
<feature type="domain" description="Peptidase S41 N-terminal" evidence="2">
    <location>
        <begin position="32"/>
        <end position="100"/>
    </location>
</feature>
<protein>
    <submittedName>
        <fullName evidence="3">Carboxyl-terminal protease</fullName>
    </submittedName>
</protein>
<reference evidence="3 4" key="1">
    <citation type="submission" date="2018-11" db="EMBL/GenBank/DDBJ databases">
        <title>Arenibacter aquaticus sp.nov., a marine bacterium isolated from surface seawater in the South China Sea.</title>
        <authorList>
            <person name="Guo J."/>
            <person name="Sun J."/>
        </authorList>
    </citation>
    <scope>NUCLEOTIDE SEQUENCE [LARGE SCALE GENOMIC DNA]</scope>
    <source>
        <strain evidence="3 4">GUO666</strain>
    </source>
</reference>
<dbReference type="Pfam" id="PF03572">
    <property type="entry name" value="Peptidase_S41"/>
    <property type="match status" value="1"/>
</dbReference>
<gene>
    <name evidence="3" type="ORF">EHW67_13145</name>
</gene>
<dbReference type="Gene3D" id="3.90.226.10">
    <property type="entry name" value="2-enoyl-CoA Hydratase, Chain A, domain 1"/>
    <property type="match status" value="1"/>
</dbReference>
<evidence type="ECO:0000313" key="3">
    <source>
        <dbReference type="EMBL" id="RTE53120.1"/>
    </source>
</evidence>
<dbReference type="PANTHER" id="PTHR32060:SF30">
    <property type="entry name" value="CARBOXY-TERMINAL PROCESSING PROTEASE CTPA"/>
    <property type="match status" value="1"/>
</dbReference>
<keyword evidence="3" id="KW-0378">Hydrolase</keyword>
<organism evidence="3 4">
    <name type="scientific">Arenibacter aquaticus</name>
    <dbReference type="NCBI Taxonomy" id="2489054"/>
    <lineage>
        <taxon>Bacteria</taxon>
        <taxon>Pseudomonadati</taxon>
        <taxon>Bacteroidota</taxon>
        <taxon>Flavobacteriia</taxon>
        <taxon>Flavobacteriales</taxon>
        <taxon>Flavobacteriaceae</taxon>
        <taxon>Arenibacter</taxon>
    </lineage>
</organism>
<dbReference type="InterPro" id="IPR005151">
    <property type="entry name" value="Tail-specific_protease"/>
</dbReference>
<keyword evidence="4" id="KW-1185">Reference proteome</keyword>
<proteinExistence type="predicted"/>
<dbReference type="Proteomes" id="UP000267585">
    <property type="component" value="Unassembled WGS sequence"/>
</dbReference>
<dbReference type="AlphaFoldDB" id="A0A3S0ADL2"/>
<evidence type="ECO:0000259" key="1">
    <source>
        <dbReference type="Pfam" id="PF03572"/>
    </source>
</evidence>
<evidence type="ECO:0000259" key="2">
    <source>
        <dbReference type="Pfam" id="PF18294"/>
    </source>
</evidence>
<dbReference type="RefSeq" id="WP_126162851.1">
    <property type="nucleotide sequence ID" value="NZ_RQPJ01000008.1"/>
</dbReference>
<evidence type="ECO:0000313" key="4">
    <source>
        <dbReference type="Proteomes" id="UP000267585"/>
    </source>
</evidence>
<dbReference type="InterPro" id="IPR041613">
    <property type="entry name" value="Pept_S41_N"/>
</dbReference>
<dbReference type="InterPro" id="IPR036034">
    <property type="entry name" value="PDZ_sf"/>
</dbReference>
<dbReference type="OrthoDB" id="7168509at2"/>
<sequence length="491" mass="54966">MKKIFGILLCTLILSCSDKDDNAFLYPKETTVQNFMWQGLNQWYFWQADAPNLGDDRFTTNDEYVEYLETYPDPEEFFYQTCYNHSNIVGSGSAVDRFSFVEEDYKTLVNALEGVSKSNGMEFGLVRFEGSSDIFGYVRYIIPNSNAATKDIARGDIFTRVNGIKLTNDTYVNLLFGADSDTYTLGMADISGTVVTDNDKEVTLTKEEGLQENPILVAKTIERSGIKIGYLMYNGFTSGYNEQLNDVFGQFKSAGVTELVLDLRYNPGGSVNSSRLLASMVYGTNTDELFIRQRWNDKIQSLLKKDQLEDYFGDKTDQGSSINSLNLSKVYVLATANSASASELVMNGLAPYIDVIHIGETTRGKNEFSVTMVDDIDNDYIYRSDRENKIDPNNSWAMQPLMGRNENSAGFSDYTSGLDPDITLQEDVSNLGSLGDPNEPLLARAIQEITGESAKRDFSVKAPVQEVSNSKMFTVIKDNMYLDKPLSISFQ</sequence>
<comment type="caution">
    <text evidence="3">The sequence shown here is derived from an EMBL/GenBank/DDBJ whole genome shotgun (WGS) entry which is preliminary data.</text>
</comment>
<dbReference type="Gene3D" id="2.30.42.10">
    <property type="match status" value="1"/>
</dbReference>
<dbReference type="GO" id="GO:0006508">
    <property type="term" value="P:proteolysis"/>
    <property type="evidence" value="ECO:0007669"/>
    <property type="project" value="UniProtKB-KW"/>
</dbReference>
<dbReference type="GO" id="GO:0004175">
    <property type="term" value="F:endopeptidase activity"/>
    <property type="evidence" value="ECO:0007669"/>
    <property type="project" value="TreeGrafter"/>
</dbReference>